<accession>A0A0K9PK73</accession>
<evidence type="ECO:0000313" key="3">
    <source>
        <dbReference type="Proteomes" id="UP000036987"/>
    </source>
</evidence>
<dbReference type="EMBL" id="LFYR01000829">
    <property type="protein sequence ID" value="KMZ68615.1"/>
    <property type="molecule type" value="Genomic_DNA"/>
</dbReference>
<proteinExistence type="predicted"/>
<gene>
    <name evidence="2" type="ORF">ZOSMA_235G00220</name>
</gene>
<feature type="domain" description="MaoC-like" evidence="1">
    <location>
        <begin position="39"/>
        <end position="82"/>
    </location>
</feature>
<dbReference type="PANTHER" id="PTHR43437:SF3">
    <property type="entry name" value="HYDROXYACYL-THIOESTER DEHYDRATASE TYPE 2, MITOCHONDRIAL"/>
    <property type="match status" value="1"/>
</dbReference>
<dbReference type="GO" id="GO:0005739">
    <property type="term" value="C:mitochondrion"/>
    <property type="evidence" value="ECO:0000318"/>
    <property type="project" value="GO_Central"/>
</dbReference>
<evidence type="ECO:0000259" key="1">
    <source>
        <dbReference type="Pfam" id="PF01575"/>
    </source>
</evidence>
<comment type="caution">
    <text evidence="2">The sequence shown here is derived from an EMBL/GenBank/DDBJ whole genome shotgun (WGS) entry which is preliminary data.</text>
</comment>
<evidence type="ECO:0000313" key="2">
    <source>
        <dbReference type="EMBL" id="KMZ68615.1"/>
    </source>
</evidence>
<dbReference type="GO" id="GO:0019171">
    <property type="term" value="F:(3R)-hydroxyacyl-[acyl-carrier-protein] dehydratase activity"/>
    <property type="evidence" value="ECO:0000318"/>
    <property type="project" value="GO_Central"/>
</dbReference>
<dbReference type="STRING" id="29655.A0A0K9PK73"/>
<dbReference type="Pfam" id="PF01575">
    <property type="entry name" value="MaoC_dehydratas"/>
    <property type="match status" value="1"/>
</dbReference>
<dbReference type="Proteomes" id="UP000036987">
    <property type="component" value="Unassembled WGS sequence"/>
</dbReference>
<dbReference type="InterPro" id="IPR002539">
    <property type="entry name" value="MaoC-like_dom"/>
</dbReference>
<dbReference type="InterPro" id="IPR050965">
    <property type="entry name" value="UPF0336/Enoyl-CoA_hydratase"/>
</dbReference>
<dbReference type="GO" id="GO:0006633">
    <property type="term" value="P:fatty acid biosynthetic process"/>
    <property type="evidence" value="ECO:0000318"/>
    <property type="project" value="GO_Central"/>
</dbReference>
<dbReference type="InterPro" id="IPR029069">
    <property type="entry name" value="HotDog_dom_sf"/>
</dbReference>
<sequence length="162" mass="17960">MNNYIGRNLIGICGSLRGLATFSTAPSTTLILKVGSVLRVKRTFTESDVVDYARVSGDANRVHLDDEFARAISPRFRGRVVHARSNICFTDASVQIAGLHRRGGCCRSGGDKHKRIPEGVLGEILDKMFDWKRNTCTTGGSYIFTTRISSYESMTNVEWIPN</sequence>
<dbReference type="AlphaFoldDB" id="A0A0K9PK73"/>
<reference evidence="3" key="1">
    <citation type="journal article" date="2016" name="Nature">
        <title>The genome of the seagrass Zostera marina reveals angiosperm adaptation to the sea.</title>
        <authorList>
            <person name="Olsen J.L."/>
            <person name="Rouze P."/>
            <person name="Verhelst B."/>
            <person name="Lin Y.-C."/>
            <person name="Bayer T."/>
            <person name="Collen J."/>
            <person name="Dattolo E."/>
            <person name="De Paoli E."/>
            <person name="Dittami S."/>
            <person name="Maumus F."/>
            <person name="Michel G."/>
            <person name="Kersting A."/>
            <person name="Lauritano C."/>
            <person name="Lohaus R."/>
            <person name="Toepel M."/>
            <person name="Tonon T."/>
            <person name="Vanneste K."/>
            <person name="Amirebrahimi M."/>
            <person name="Brakel J."/>
            <person name="Bostroem C."/>
            <person name="Chovatia M."/>
            <person name="Grimwood J."/>
            <person name="Jenkins J.W."/>
            <person name="Jueterbock A."/>
            <person name="Mraz A."/>
            <person name="Stam W.T."/>
            <person name="Tice H."/>
            <person name="Bornberg-Bauer E."/>
            <person name="Green P.J."/>
            <person name="Pearson G.A."/>
            <person name="Procaccini G."/>
            <person name="Duarte C.M."/>
            <person name="Schmutz J."/>
            <person name="Reusch T.B.H."/>
            <person name="Van de Peer Y."/>
        </authorList>
    </citation>
    <scope>NUCLEOTIDE SEQUENCE [LARGE SCALE GENOMIC DNA]</scope>
    <source>
        <strain evidence="3">cv. Finnish</strain>
    </source>
</reference>
<keyword evidence="3" id="KW-1185">Reference proteome</keyword>
<dbReference type="PANTHER" id="PTHR43437">
    <property type="entry name" value="HYDROXYACYL-THIOESTER DEHYDRATASE TYPE 2, MITOCHONDRIAL-RELATED"/>
    <property type="match status" value="1"/>
</dbReference>
<dbReference type="Gene3D" id="3.10.129.10">
    <property type="entry name" value="Hotdog Thioesterase"/>
    <property type="match status" value="1"/>
</dbReference>
<dbReference type="OrthoDB" id="3592703at2759"/>
<protein>
    <recommendedName>
        <fullName evidence="1">MaoC-like domain-containing protein</fullName>
    </recommendedName>
</protein>
<name>A0A0K9PK73_ZOSMR</name>
<organism evidence="2 3">
    <name type="scientific">Zostera marina</name>
    <name type="common">Eelgrass</name>
    <dbReference type="NCBI Taxonomy" id="29655"/>
    <lineage>
        <taxon>Eukaryota</taxon>
        <taxon>Viridiplantae</taxon>
        <taxon>Streptophyta</taxon>
        <taxon>Embryophyta</taxon>
        <taxon>Tracheophyta</taxon>
        <taxon>Spermatophyta</taxon>
        <taxon>Magnoliopsida</taxon>
        <taxon>Liliopsida</taxon>
        <taxon>Zosteraceae</taxon>
        <taxon>Zostera</taxon>
    </lineage>
</organism>
<dbReference type="SUPFAM" id="SSF54637">
    <property type="entry name" value="Thioesterase/thiol ester dehydrase-isomerase"/>
    <property type="match status" value="1"/>
</dbReference>